<reference evidence="11 12" key="1">
    <citation type="journal article" date="2017" name="Int. J. Syst. Evol. Microbiol.">
        <title>Ramlibacter alkalitolerans sp. nov., alkali-tolerant bacterium isolated from soil of ginseng.</title>
        <authorList>
            <person name="Lee D.H."/>
            <person name="Cha C.J."/>
        </authorList>
    </citation>
    <scope>NUCLEOTIDE SEQUENCE [LARGE SCALE GENOMIC DNA]</scope>
    <source>
        <strain evidence="11 12">KACC 19305</strain>
    </source>
</reference>
<dbReference type="EMBL" id="JAEQND010000003">
    <property type="protein sequence ID" value="MBL0424889.1"/>
    <property type="molecule type" value="Genomic_DNA"/>
</dbReference>
<evidence type="ECO:0000313" key="12">
    <source>
        <dbReference type="Proteomes" id="UP000622707"/>
    </source>
</evidence>
<accession>A0ABS1JKX2</accession>
<evidence type="ECO:0000256" key="5">
    <source>
        <dbReference type="ARBA" id="ARBA00022500"/>
    </source>
</evidence>
<keyword evidence="11" id="KW-0969">Cilium</keyword>
<evidence type="ECO:0000256" key="8">
    <source>
        <dbReference type="ARBA" id="ARBA00022989"/>
    </source>
</evidence>
<dbReference type="Proteomes" id="UP000622707">
    <property type="component" value="Unassembled WGS sequence"/>
</dbReference>
<comment type="function">
    <text evidence="1 10">Controls the rotational direction of flagella during chemotaxis.</text>
</comment>
<dbReference type="Pfam" id="PF03748">
    <property type="entry name" value="FliL"/>
    <property type="match status" value="1"/>
</dbReference>
<dbReference type="RefSeq" id="WP_201688115.1">
    <property type="nucleotide sequence ID" value="NZ_JAEQND010000003.1"/>
</dbReference>
<evidence type="ECO:0000256" key="4">
    <source>
        <dbReference type="ARBA" id="ARBA00022475"/>
    </source>
</evidence>
<dbReference type="PANTHER" id="PTHR35091">
    <property type="entry name" value="FLAGELLAR PROTEIN FLIL"/>
    <property type="match status" value="1"/>
</dbReference>
<comment type="caution">
    <text evidence="11">The sequence shown here is derived from an EMBL/GenBank/DDBJ whole genome shotgun (WGS) entry which is preliminary data.</text>
</comment>
<keyword evidence="7 10" id="KW-0283">Flagellar rotation</keyword>
<dbReference type="PANTHER" id="PTHR35091:SF2">
    <property type="entry name" value="FLAGELLAR PROTEIN FLIL"/>
    <property type="match status" value="1"/>
</dbReference>
<name>A0ABS1JKX2_9BURK</name>
<keyword evidence="12" id="KW-1185">Reference proteome</keyword>
<evidence type="ECO:0000313" key="11">
    <source>
        <dbReference type="EMBL" id="MBL0424889.1"/>
    </source>
</evidence>
<protein>
    <recommendedName>
        <fullName evidence="10">Flagellar protein FliL</fullName>
    </recommendedName>
</protein>
<evidence type="ECO:0000256" key="1">
    <source>
        <dbReference type="ARBA" id="ARBA00002254"/>
    </source>
</evidence>
<comment type="subcellular location">
    <subcellularLocation>
        <location evidence="10">Cell inner membrane</location>
    </subcellularLocation>
    <subcellularLocation>
        <location evidence="2">Cell membrane</location>
        <topology evidence="2">Single-pass membrane protein</topology>
    </subcellularLocation>
</comment>
<keyword evidence="11" id="KW-0282">Flagellum</keyword>
<keyword evidence="5 10" id="KW-0145">Chemotaxis</keyword>
<keyword evidence="9 10" id="KW-0472">Membrane</keyword>
<evidence type="ECO:0000256" key="2">
    <source>
        <dbReference type="ARBA" id="ARBA00004162"/>
    </source>
</evidence>
<keyword evidence="8" id="KW-1133">Transmembrane helix</keyword>
<evidence type="ECO:0000256" key="9">
    <source>
        <dbReference type="ARBA" id="ARBA00023136"/>
    </source>
</evidence>
<evidence type="ECO:0000256" key="10">
    <source>
        <dbReference type="RuleBase" id="RU364125"/>
    </source>
</evidence>
<proteinExistence type="inferred from homology"/>
<keyword evidence="6" id="KW-0812">Transmembrane</keyword>
<keyword evidence="4" id="KW-1003">Cell membrane</keyword>
<evidence type="ECO:0000256" key="6">
    <source>
        <dbReference type="ARBA" id="ARBA00022692"/>
    </source>
</evidence>
<evidence type="ECO:0000256" key="7">
    <source>
        <dbReference type="ARBA" id="ARBA00022779"/>
    </source>
</evidence>
<keyword evidence="10" id="KW-0997">Cell inner membrane</keyword>
<sequence>MSEAAPAAPAPTRKARAPRVLALALAGALLCGGSAAAAWFYLGRDPAGEAKSAKAPKKAKKPLFTTLEPFTANLQDPRGERFAQIGVTLQFDDPEVEVTIKDRLPAVRNDILMLISSKQVEDLLSMDGKQALAQEIRWRAGRALGLALPAPGQPAPANAPENPIHEVLFSQFIVQ</sequence>
<organism evidence="11 12">
    <name type="scientific">Ramlibacter alkalitolerans</name>
    <dbReference type="NCBI Taxonomy" id="2039631"/>
    <lineage>
        <taxon>Bacteria</taxon>
        <taxon>Pseudomonadati</taxon>
        <taxon>Pseudomonadota</taxon>
        <taxon>Betaproteobacteria</taxon>
        <taxon>Burkholderiales</taxon>
        <taxon>Comamonadaceae</taxon>
        <taxon>Ramlibacter</taxon>
    </lineage>
</organism>
<dbReference type="InterPro" id="IPR005503">
    <property type="entry name" value="FliL"/>
</dbReference>
<comment type="similarity">
    <text evidence="3 10">Belongs to the FliL family.</text>
</comment>
<evidence type="ECO:0000256" key="3">
    <source>
        <dbReference type="ARBA" id="ARBA00008281"/>
    </source>
</evidence>
<keyword evidence="11" id="KW-0966">Cell projection</keyword>
<gene>
    <name evidence="11" type="ORF">JI746_07200</name>
</gene>